<protein>
    <submittedName>
        <fullName evidence="6">Uncharacterized protein</fullName>
    </submittedName>
</protein>
<evidence type="ECO:0000313" key="6">
    <source>
        <dbReference type="EMBL" id="KAF5752462.1"/>
    </source>
</evidence>
<sequence>MGFVRDEEKERPELLIVSATSMEQVGSVKLPTRVPYGIHGTFVSDKELNGQECPVRHGLEVVGHIPDCLHGIYLRNGANPMFEPTGGHQLFDGDGMIHAVKLGSGNQASYCCRYTRTSRLAQQAALGRQVFPKLIGELNGRLGLARLVLFATRVGVAFIDESKGIGLANAGLIYFKGRLLALSEDDLPYHVKINGEGDLETIGQFSFSGQLESSMTSLPKVDPKTGDLHVLSYDVMKNLT</sequence>
<dbReference type="GO" id="GO:0046872">
    <property type="term" value="F:metal ion binding"/>
    <property type="evidence" value="ECO:0007669"/>
    <property type="project" value="UniProtKB-KW"/>
</dbReference>
<dbReference type="PANTHER" id="PTHR10543:SF101">
    <property type="entry name" value="9-CIS-EPOXYCAROTENOID DIOXYGENASE NCED6, CHLOROPLASTIC"/>
    <property type="match status" value="1"/>
</dbReference>
<name>A0A7J7E1B6_TRIWF</name>
<proteinExistence type="inferred from homology"/>
<keyword evidence="7" id="KW-1185">Reference proteome</keyword>
<dbReference type="GO" id="GO:0009570">
    <property type="term" value="C:chloroplast stroma"/>
    <property type="evidence" value="ECO:0007669"/>
    <property type="project" value="TreeGrafter"/>
</dbReference>
<keyword evidence="3" id="KW-0479">Metal-binding</keyword>
<evidence type="ECO:0000256" key="1">
    <source>
        <dbReference type="ARBA" id="ARBA00001954"/>
    </source>
</evidence>
<dbReference type="InterPro" id="IPR004294">
    <property type="entry name" value="Carotenoid_Oase"/>
</dbReference>
<organism evidence="6 7">
    <name type="scientific">Tripterygium wilfordii</name>
    <name type="common">Thunder God vine</name>
    <dbReference type="NCBI Taxonomy" id="458696"/>
    <lineage>
        <taxon>Eukaryota</taxon>
        <taxon>Viridiplantae</taxon>
        <taxon>Streptophyta</taxon>
        <taxon>Embryophyta</taxon>
        <taxon>Tracheophyta</taxon>
        <taxon>Spermatophyta</taxon>
        <taxon>Magnoliopsida</taxon>
        <taxon>eudicotyledons</taxon>
        <taxon>Gunneridae</taxon>
        <taxon>Pentapetalae</taxon>
        <taxon>rosids</taxon>
        <taxon>fabids</taxon>
        <taxon>Celastrales</taxon>
        <taxon>Celastraceae</taxon>
        <taxon>Tripterygium</taxon>
    </lineage>
</organism>
<evidence type="ECO:0000256" key="2">
    <source>
        <dbReference type="ARBA" id="ARBA00006787"/>
    </source>
</evidence>
<dbReference type="Pfam" id="PF03055">
    <property type="entry name" value="RPE65"/>
    <property type="match status" value="2"/>
</dbReference>
<dbReference type="PANTHER" id="PTHR10543">
    <property type="entry name" value="BETA-CAROTENE DIOXYGENASE"/>
    <property type="match status" value="1"/>
</dbReference>
<dbReference type="EMBL" id="JAAARO010000001">
    <property type="protein sequence ID" value="KAF5752462.1"/>
    <property type="molecule type" value="Genomic_DNA"/>
</dbReference>
<reference evidence="6 7" key="1">
    <citation type="journal article" date="2020" name="Nat. Commun.">
        <title>Genome of Tripterygium wilfordii and identification of cytochrome P450 involved in triptolide biosynthesis.</title>
        <authorList>
            <person name="Tu L."/>
            <person name="Su P."/>
            <person name="Zhang Z."/>
            <person name="Gao L."/>
            <person name="Wang J."/>
            <person name="Hu T."/>
            <person name="Zhou J."/>
            <person name="Zhang Y."/>
            <person name="Zhao Y."/>
            <person name="Liu Y."/>
            <person name="Song Y."/>
            <person name="Tong Y."/>
            <person name="Lu Y."/>
            <person name="Yang J."/>
            <person name="Xu C."/>
            <person name="Jia M."/>
            <person name="Peters R.J."/>
            <person name="Huang L."/>
            <person name="Gao W."/>
        </authorList>
    </citation>
    <scope>NUCLEOTIDE SEQUENCE [LARGE SCALE GENOMIC DNA]</scope>
    <source>
        <strain evidence="7">cv. XIE 37</strain>
        <tissue evidence="6">Leaf</tissue>
    </source>
</reference>
<evidence type="ECO:0000256" key="4">
    <source>
        <dbReference type="ARBA" id="ARBA00022964"/>
    </source>
</evidence>
<keyword evidence="4" id="KW-0560">Oxidoreductase</keyword>
<accession>A0A7J7E1B6</accession>
<gene>
    <name evidence="6" type="ORF">HS088_TW01G00372</name>
</gene>
<dbReference type="GO" id="GO:0016121">
    <property type="term" value="P:carotene catabolic process"/>
    <property type="evidence" value="ECO:0007669"/>
    <property type="project" value="TreeGrafter"/>
</dbReference>
<evidence type="ECO:0000256" key="3">
    <source>
        <dbReference type="ARBA" id="ARBA00022723"/>
    </source>
</evidence>
<comment type="cofactor">
    <cofactor evidence="1">
        <name>Fe(2+)</name>
        <dbReference type="ChEBI" id="CHEBI:29033"/>
    </cofactor>
</comment>
<dbReference type="InParanoid" id="A0A7J7E1B6"/>
<evidence type="ECO:0000256" key="5">
    <source>
        <dbReference type="ARBA" id="ARBA00023004"/>
    </source>
</evidence>
<evidence type="ECO:0000313" key="7">
    <source>
        <dbReference type="Proteomes" id="UP000593562"/>
    </source>
</evidence>
<comment type="caution">
    <text evidence="6">The sequence shown here is derived from an EMBL/GenBank/DDBJ whole genome shotgun (WGS) entry which is preliminary data.</text>
</comment>
<dbReference type="AlphaFoldDB" id="A0A7J7E1B6"/>
<keyword evidence="5" id="KW-0408">Iron</keyword>
<comment type="similarity">
    <text evidence="2">Belongs to the carotenoid oxygenase family.</text>
</comment>
<dbReference type="Proteomes" id="UP000593562">
    <property type="component" value="Unassembled WGS sequence"/>
</dbReference>
<keyword evidence="4" id="KW-0223">Dioxygenase</keyword>
<dbReference type="GO" id="GO:0010436">
    <property type="term" value="F:carotenoid dioxygenase activity"/>
    <property type="evidence" value="ECO:0007669"/>
    <property type="project" value="TreeGrafter"/>
</dbReference>